<dbReference type="PROSITE" id="PS50994">
    <property type="entry name" value="INTEGRASE"/>
    <property type="match status" value="1"/>
</dbReference>
<dbReference type="Pfam" id="PF17921">
    <property type="entry name" value="Integrase_H2C2"/>
    <property type="match status" value="1"/>
</dbReference>
<dbReference type="InterPro" id="IPR036397">
    <property type="entry name" value="RNaseH_sf"/>
</dbReference>
<dbReference type="InterPro" id="IPR041588">
    <property type="entry name" value="Integrase_H2C2"/>
</dbReference>
<dbReference type="InterPro" id="IPR012337">
    <property type="entry name" value="RNaseH-like_sf"/>
</dbReference>
<gene>
    <name evidence="2" type="ORF">KK1_048524</name>
</gene>
<dbReference type="Gene3D" id="1.10.340.70">
    <property type="match status" value="1"/>
</dbReference>
<dbReference type="OMA" id="ICCALAW"/>
<reference evidence="2" key="1">
    <citation type="journal article" date="2012" name="Nat. Biotechnol.">
        <title>Draft genome sequence of pigeonpea (Cajanus cajan), an orphan legume crop of resource-poor farmers.</title>
        <authorList>
            <person name="Varshney R.K."/>
            <person name="Chen W."/>
            <person name="Li Y."/>
            <person name="Bharti A.K."/>
            <person name="Saxena R.K."/>
            <person name="Schlueter J.A."/>
            <person name="Donoghue M.T."/>
            <person name="Azam S."/>
            <person name="Fan G."/>
            <person name="Whaley A.M."/>
            <person name="Farmer A.D."/>
            <person name="Sheridan J."/>
            <person name="Iwata A."/>
            <person name="Tuteja R."/>
            <person name="Penmetsa R.V."/>
            <person name="Wu W."/>
            <person name="Upadhyaya H.D."/>
            <person name="Yang S.P."/>
            <person name="Shah T."/>
            <person name="Saxena K.B."/>
            <person name="Michael T."/>
            <person name="McCombie W.R."/>
            <person name="Yang B."/>
            <person name="Zhang G."/>
            <person name="Yang H."/>
            <person name="Wang J."/>
            <person name="Spillane C."/>
            <person name="Cook D.R."/>
            <person name="May G.D."/>
            <person name="Xu X."/>
            <person name="Jackson S.A."/>
        </authorList>
    </citation>
    <scope>NUCLEOTIDE SEQUENCE [LARGE SCALE GENOMIC DNA]</scope>
</reference>
<dbReference type="Gramene" id="C.cajan_44690.t">
    <property type="protein sequence ID" value="C.cajan_44690.t.cds1"/>
    <property type="gene ID" value="C.cajan_44690"/>
</dbReference>
<sequence>MAEYEACALGIQAAVNNGILKLKVFGDSALVIYQLRGDWEVRNPKLIPYVEHIKDLTQLFQSVVFEYIPREENQFADALATLSSMFALDSEHEMPIINIRRHDKQAFCLLIDEAVDDHPWFHDIKQYLTKGEYPDMASDNDKKHIRRRAMGFLLVGETLYKKNYDSVLLRCVDRVEAQNMIKEVHEGVFGTHIPGPAMAKKILRAGYYWSTMEKDCYQYARKCHKCQAYADNIHVPPTPLNVLASPWPFSMWGMDVIGPIEPKASNGHRFILVAIDYFTKWVEAASYAHVTRKVVTSFIRKNIICRYGIPNKIITDNGSNLNNKIMEELCQEFKIQHHNSSPYRPKMNGAVEASNKNIKKIVQKMVVSFKDWHEMLPFALHGYRTSVRTSTRATPFSLVYGMEAVLPVEVEIPSLRIIMEAKLSEAEWVQSRYDQLNLIEEKWLNAICHGQAYQRKIKKAFDKKVHPQVYHEGELVMKKMLPAQKDKIRKWAPNYEGPYVVKRAFSGGALILTNMDGEELRYPVNADVVKKYYA</sequence>
<dbReference type="Pfam" id="PF13456">
    <property type="entry name" value="RVT_3"/>
    <property type="match status" value="1"/>
</dbReference>
<dbReference type="PANTHER" id="PTHR48475">
    <property type="entry name" value="RIBONUCLEASE H"/>
    <property type="match status" value="1"/>
</dbReference>
<protein>
    <submittedName>
        <fullName evidence="2">Retrotransposable element Tf2</fullName>
    </submittedName>
</protein>
<dbReference type="AlphaFoldDB" id="A0A151QLV6"/>
<dbReference type="InterPro" id="IPR002156">
    <property type="entry name" value="RNaseH_domain"/>
</dbReference>
<evidence type="ECO:0000313" key="2">
    <source>
        <dbReference type="EMBL" id="KYP31279.1"/>
    </source>
</evidence>
<name>A0A151QLV6_CAJCA</name>
<dbReference type="GO" id="GO:0015074">
    <property type="term" value="P:DNA integration"/>
    <property type="evidence" value="ECO:0007669"/>
    <property type="project" value="InterPro"/>
</dbReference>
<accession>A0A151QLV6</accession>
<dbReference type="InterPro" id="IPR001584">
    <property type="entry name" value="Integrase_cat-core"/>
</dbReference>
<proteinExistence type="predicted"/>
<dbReference type="PANTHER" id="PTHR48475:SF1">
    <property type="entry name" value="RNASE H TYPE-1 DOMAIN-CONTAINING PROTEIN"/>
    <property type="match status" value="1"/>
</dbReference>
<dbReference type="CDD" id="cd09279">
    <property type="entry name" value="RNase_HI_like"/>
    <property type="match status" value="1"/>
</dbReference>
<dbReference type="FunFam" id="3.30.420.10:FF:000032">
    <property type="entry name" value="Retrovirus-related Pol polyprotein from transposon 297-like Protein"/>
    <property type="match status" value="1"/>
</dbReference>
<keyword evidence="3" id="KW-1185">Reference proteome</keyword>
<dbReference type="SUPFAM" id="SSF53098">
    <property type="entry name" value="Ribonuclease H-like"/>
    <property type="match status" value="2"/>
</dbReference>
<organism evidence="2 3">
    <name type="scientific">Cajanus cajan</name>
    <name type="common">Pigeon pea</name>
    <name type="synonym">Cajanus indicus</name>
    <dbReference type="NCBI Taxonomy" id="3821"/>
    <lineage>
        <taxon>Eukaryota</taxon>
        <taxon>Viridiplantae</taxon>
        <taxon>Streptophyta</taxon>
        <taxon>Embryophyta</taxon>
        <taxon>Tracheophyta</taxon>
        <taxon>Spermatophyta</taxon>
        <taxon>Magnoliopsida</taxon>
        <taxon>eudicotyledons</taxon>
        <taxon>Gunneridae</taxon>
        <taxon>Pentapetalae</taxon>
        <taxon>rosids</taxon>
        <taxon>fabids</taxon>
        <taxon>Fabales</taxon>
        <taxon>Fabaceae</taxon>
        <taxon>Papilionoideae</taxon>
        <taxon>50 kb inversion clade</taxon>
        <taxon>NPAAA clade</taxon>
        <taxon>indigoferoid/millettioid clade</taxon>
        <taxon>Phaseoleae</taxon>
        <taxon>Cajanus</taxon>
    </lineage>
</organism>
<dbReference type="GO" id="GO:0003676">
    <property type="term" value="F:nucleic acid binding"/>
    <property type="evidence" value="ECO:0007669"/>
    <property type="project" value="InterPro"/>
</dbReference>
<dbReference type="GO" id="GO:0004523">
    <property type="term" value="F:RNA-DNA hybrid ribonuclease activity"/>
    <property type="evidence" value="ECO:0007669"/>
    <property type="project" value="InterPro"/>
</dbReference>
<evidence type="ECO:0000313" key="3">
    <source>
        <dbReference type="Proteomes" id="UP000075243"/>
    </source>
</evidence>
<dbReference type="Pfam" id="PF00665">
    <property type="entry name" value="rve"/>
    <property type="match status" value="1"/>
</dbReference>
<feature type="domain" description="Integrase catalytic" evidence="1">
    <location>
        <begin position="242"/>
        <end position="403"/>
    </location>
</feature>
<dbReference type="Proteomes" id="UP000075243">
    <property type="component" value="Unassembled WGS sequence"/>
</dbReference>
<evidence type="ECO:0000259" key="1">
    <source>
        <dbReference type="PROSITE" id="PS50994"/>
    </source>
</evidence>
<dbReference type="EMBL" id="KQ486185">
    <property type="protein sequence ID" value="KYP31279.1"/>
    <property type="molecule type" value="Genomic_DNA"/>
</dbReference>
<dbReference type="Gene3D" id="3.30.420.10">
    <property type="entry name" value="Ribonuclease H-like superfamily/Ribonuclease H"/>
    <property type="match status" value="2"/>
</dbReference>